<dbReference type="PANTHER" id="PTHR22777:SF32">
    <property type="entry name" value="UPF0053 INNER MEMBRANE PROTEIN YFJD"/>
    <property type="match status" value="1"/>
</dbReference>
<accession>A0A949K5J3</accession>
<dbReference type="AlphaFoldDB" id="A0A949K5J3"/>
<keyword evidence="15" id="KW-1185">Reference proteome</keyword>
<comment type="subcellular location">
    <subcellularLocation>
        <location evidence="1">Cell membrane</location>
        <topology evidence="1">Multi-pass membrane protein</topology>
    </subcellularLocation>
</comment>
<dbReference type="InterPro" id="IPR000644">
    <property type="entry name" value="CBS_dom"/>
</dbReference>
<proteinExistence type="inferred from homology"/>
<dbReference type="EMBL" id="JAHQCW010000022">
    <property type="protein sequence ID" value="MBU9737556.1"/>
    <property type="molecule type" value="Genomic_DNA"/>
</dbReference>
<dbReference type="GO" id="GO:0050660">
    <property type="term" value="F:flavin adenine dinucleotide binding"/>
    <property type="evidence" value="ECO:0007669"/>
    <property type="project" value="InterPro"/>
</dbReference>
<evidence type="ECO:0000313" key="15">
    <source>
        <dbReference type="Proteomes" id="UP000712157"/>
    </source>
</evidence>
<dbReference type="PANTHER" id="PTHR22777">
    <property type="entry name" value="HEMOLYSIN-RELATED"/>
    <property type="match status" value="1"/>
</dbReference>
<evidence type="ECO:0000256" key="7">
    <source>
        <dbReference type="ARBA" id="ARBA00023122"/>
    </source>
</evidence>
<dbReference type="InterPro" id="IPR046342">
    <property type="entry name" value="CBS_dom_sf"/>
</dbReference>
<reference evidence="14" key="1">
    <citation type="submission" date="2021-06" db="EMBL/GenBank/DDBJ databases">
        <title>Description of novel taxa of the family Lachnospiraceae.</title>
        <authorList>
            <person name="Chaplin A.V."/>
            <person name="Sokolova S.R."/>
            <person name="Pikina A.P."/>
            <person name="Korzhanova M."/>
            <person name="Belova V."/>
            <person name="Korostin D."/>
            <person name="Efimov B.A."/>
        </authorList>
    </citation>
    <scope>NUCLEOTIDE SEQUENCE</scope>
    <source>
        <strain evidence="14">ASD5720</strain>
    </source>
</reference>
<dbReference type="SUPFAM" id="SSF56176">
    <property type="entry name" value="FAD-binding/transporter-associated domain-like"/>
    <property type="match status" value="1"/>
</dbReference>
<feature type="transmembrane region" description="Helical" evidence="11">
    <location>
        <begin position="12"/>
        <end position="34"/>
    </location>
</feature>
<evidence type="ECO:0000259" key="13">
    <source>
        <dbReference type="PROSITE" id="PS51846"/>
    </source>
</evidence>
<evidence type="ECO:0000313" key="14">
    <source>
        <dbReference type="EMBL" id="MBU9737556.1"/>
    </source>
</evidence>
<dbReference type="SMART" id="SM01091">
    <property type="entry name" value="CorC_HlyC"/>
    <property type="match status" value="1"/>
</dbReference>
<dbReference type="PROSITE" id="PS51846">
    <property type="entry name" value="CNNM"/>
    <property type="match status" value="1"/>
</dbReference>
<dbReference type="SUPFAM" id="SSF54631">
    <property type="entry name" value="CBS-domain pair"/>
    <property type="match status" value="1"/>
</dbReference>
<comment type="caution">
    <text evidence="14">The sequence shown here is derived from an EMBL/GenBank/DDBJ whole genome shotgun (WGS) entry which is preliminary data.</text>
</comment>
<dbReference type="CDD" id="cd04590">
    <property type="entry name" value="CBS_pair_CorC_HlyC_assoc"/>
    <property type="match status" value="1"/>
</dbReference>
<dbReference type="Pfam" id="PF03471">
    <property type="entry name" value="CorC_HlyC"/>
    <property type="match status" value="1"/>
</dbReference>
<dbReference type="PROSITE" id="PS51371">
    <property type="entry name" value="CBS"/>
    <property type="match status" value="2"/>
</dbReference>
<dbReference type="GO" id="GO:0005886">
    <property type="term" value="C:plasma membrane"/>
    <property type="evidence" value="ECO:0007669"/>
    <property type="project" value="UniProtKB-SubCell"/>
</dbReference>
<feature type="domain" description="CBS" evidence="12">
    <location>
        <begin position="230"/>
        <end position="289"/>
    </location>
</feature>
<dbReference type="Gene3D" id="3.10.580.10">
    <property type="entry name" value="CBS-domain"/>
    <property type="match status" value="1"/>
</dbReference>
<evidence type="ECO:0000259" key="12">
    <source>
        <dbReference type="PROSITE" id="PS51371"/>
    </source>
</evidence>
<keyword evidence="7 9" id="KW-0129">CBS domain</keyword>
<evidence type="ECO:0000256" key="10">
    <source>
        <dbReference type="PROSITE-ProRule" id="PRU01193"/>
    </source>
</evidence>
<evidence type="ECO:0000256" key="3">
    <source>
        <dbReference type="ARBA" id="ARBA00022475"/>
    </source>
</evidence>
<dbReference type="InterPro" id="IPR016169">
    <property type="entry name" value="FAD-bd_PCMH_sub2"/>
</dbReference>
<keyword evidence="5" id="KW-0677">Repeat</keyword>
<evidence type="ECO:0000256" key="5">
    <source>
        <dbReference type="ARBA" id="ARBA00022737"/>
    </source>
</evidence>
<keyword evidence="8 10" id="KW-0472">Membrane</keyword>
<comment type="similarity">
    <text evidence="2">Belongs to the UPF0053 family.</text>
</comment>
<dbReference type="Proteomes" id="UP000712157">
    <property type="component" value="Unassembled WGS sequence"/>
</dbReference>
<dbReference type="Pfam" id="PF01595">
    <property type="entry name" value="CNNM"/>
    <property type="match status" value="1"/>
</dbReference>
<keyword evidence="3" id="KW-1003">Cell membrane</keyword>
<organism evidence="14 15">
    <name type="scientific">Diplocloster agilis</name>
    <dbReference type="NCBI Taxonomy" id="2850323"/>
    <lineage>
        <taxon>Bacteria</taxon>
        <taxon>Bacillati</taxon>
        <taxon>Bacillota</taxon>
        <taxon>Clostridia</taxon>
        <taxon>Lachnospirales</taxon>
        <taxon>Lachnospiraceae</taxon>
        <taxon>Diplocloster</taxon>
    </lineage>
</organism>
<protein>
    <submittedName>
        <fullName evidence="14">Hemolysin family protein</fullName>
    </submittedName>
</protein>
<evidence type="ECO:0000256" key="4">
    <source>
        <dbReference type="ARBA" id="ARBA00022692"/>
    </source>
</evidence>
<sequence length="453" mass="51213">MEDGGSPSIGILVFLVFVLIDALFYGFGAALQAINNKQVEERAQTGDKKAMKLKAMMDNPIPFINANQLSVTLMAIIIGFYEVRICSITIYRWMVSDAWPELTYRIPPVVLERGVLVIITAVFVYLLLSFGVLAPKKIAERRPESFAYGLVGLMNAVTTMLYPLTYLITKTSNFCVRILGMDPHSGPGVTEDEIISMVHEGHEQGVLEASEAEMITNIVEFGEKEAKDIMTHRKNIVAMENSQTLEEAYRFVVEQNKSRFPVYEEDIDNITGILHLKDVMVCYQKEEQRGLPISQVEGLVRPVVFIPETRNIDLLFKSMQSMKMHMVIVVDEYGQTEGLVAMEDILEEIVGSILDEYDEDEEQIEEQADGTYRMEGMTELEDIEELLGIEFAEEYETLNGFLISLLDRIPKDGEAFTVEYGGYLFHVLSVENKMIQEVSVEKIPETETTGEDE</sequence>
<feature type="domain" description="CBS" evidence="12">
    <location>
        <begin position="299"/>
        <end position="356"/>
    </location>
</feature>
<dbReference type="InterPro" id="IPR005170">
    <property type="entry name" value="Transptr-assoc_dom"/>
</dbReference>
<evidence type="ECO:0000256" key="9">
    <source>
        <dbReference type="PROSITE-ProRule" id="PRU00703"/>
    </source>
</evidence>
<keyword evidence="4 10" id="KW-0812">Transmembrane</keyword>
<evidence type="ECO:0000256" key="2">
    <source>
        <dbReference type="ARBA" id="ARBA00006337"/>
    </source>
</evidence>
<dbReference type="Gene3D" id="3.30.465.10">
    <property type="match status" value="1"/>
</dbReference>
<dbReference type="InterPro" id="IPR036318">
    <property type="entry name" value="FAD-bd_PCMH-like_sf"/>
</dbReference>
<name>A0A949K5J3_9FIRM</name>
<dbReference type="Pfam" id="PF00571">
    <property type="entry name" value="CBS"/>
    <property type="match status" value="2"/>
</dbReference>
<evidence type="ECO:0000256" key="1">
    <source>
        <dbReference type="ARBA" id="ARBA00004651"/>
    </source>
</evidence>
<evidence type="ECO:0000256" key="6">
    <source>
        <dbReference type="ARBA" id="ARBA00022989"/>
    </source>
</evidence>
<feature type="transmembrane region" description="Helical" evidence="11">
    <location>
        <begin position="71"/>
        <end position="94"/>
    </location>
</feature>
<keyword evidence="6 10" id="KW-1133">Transmembrane helix</keyword>
<feature type="transmembrane region" description="Helical" evidence="11">
    <location>
        <begin position="146"/>
        <end position="168"/>
    </location>
</feature>
<dbReference type="FunFam" id="3.10.580.10:FF:000002">
    <property type="entry name" value="Magnesium/cobalt efflux protein CorC"/>
    <property type="match status" value="1"/>
</dbReference>
<dbReference type="InterPro" id="IPR002550">
    <property type="entry name" value="CNNM"/>
</dbReference>
<feature type="transmembrane region" description="Helical" evidence="11">
    <location>
        <begin position="114"/>
        <end position="134"/>
    </location>
</feature>
<evidence type="ECO:0000256" key="11">
    <source>
        <dbReference type="SAM" id="Phobius"/>
    </source>
</evidence>
<gene>
    <name evidence="14" type="ORF">KTH89_13485</name>
</gene>
<dbReference type="RefSeq" id="WP_158346929.1">
    <property type="nucleotide sequence ID" value="NZ_JAHQCW010000022.1"/>
</dbReference>
<dbReference type="InterPro" id="IPR044751">
    <property type="entry name" value="Ion_transp-like_CBS"/>
</dbReference>
<feature type="domain" description="CNNM transmembrane" evidence="13">
    <location>
        <begin position="3"/>
        <end position="211"/>
    </location>
</feature>
<evidence type="ECO:0000256" key="8">
    <source>
        <dbReference type="ARBA" id="ARBA00023136"/>
    </source>
</evidence>